<reference evidence="2" key="1">
    <citation type="submission" date="2022-10" db="EMBL/GenBank/DDBJ databases">
        <title>Tapping the CABI collections for fungal endophytes: first genome assemblies for Collariella, Neodidymelliopsis, Ascochyta clinopodiicola, Didymella pomorum, Didymosphaeria variabile, Neocosmospora piperis and Neocucurbitaria cava.</title>
        <authorList>
            <person name="Hill R."/>
        </authorList>
    </citation>
    <scope>NUCLEOTIDE SEQUENCE</scope>
    <source>
        <strain evidence="2">IMI 356815</strain>
    </source>
</reference>
<dbReference type="Proteomes" id="UP001140513">
    <property type="component" value="Unassembled WGS sequence"/>
</dbReference>
<proteinExistence type="predicted"/>
<name>A0A9W8XQL4_9PLEO</name>
<dbReference type="OrthoDB" id="4951845at2759"/>
<dbReference type="Pfam" id="PF22041">
    <property type="entry name" value="GST_C_7"/>
    <property type="match status" value="1"/>
</dbReference>
<dbReference type="AlphaFoldDB" id="A0A9W8XQL4"/>
<protein>
    <recommendedName>
        <fullName evidence="1">Glutathione S-transferase UstS-like C-terminal domain-containing protein</fullName>
    </recommendedName>
</protein>
<feature type="domain" description="Glutathione S-transferase UstS-like C-terminal" evidence="1">
    <location>
        <begin position="100"/>
        <end position="180"/>
    </location>
</feature>
<organism evidence="2 3">
    <name type="scientific">Didymosphaeria variabile</name>
    <dbReference type="NCBI Taxonomy" id="1932322"/>
    <lineage>
        <taxon>Eukaryota</taxon>
        <taxon>Fungi</taxon>
        <taxon>Dikarya</taxon>
        <taxon>Ascomycota</taxon>
        <taxon>Pezizomycotina</taxon>
        <taxon>Dothideomycetes</taxon>
        <taxon>Pleosporomycetidae</taxon>
        <taxon>Pleosporales</taxon>
        <taxon>Massarineae</taxon>
        <taxon>Didymosphaeriaceae</taxon>
        <taxon>Didymosphaeria</taxon>
    </lineage>
</organism>
<dbReference type="InterPro" id="IPR054416">
    <property type="entry name" value="GST_UstS-like_C"/>
</dbReference>
<gene>
    <name evidence="2" type="ORF">N0V89_003613</name>
</gene>
<dbReference type="SUPFAM" id="SSF47616">
    <property type="entry name" value="GST C-terminal domain-like"/>
    <property type="match status" value="1"/>
</dbReference>
<keyword evidence="3" id="KW-1185">Reference proteome</keyword>
<sequence length="209" mass="24141">MPKIILYDFPSREPCAAWLPSAWKVRMALNYKGLDYETQWVEYPDVAPMAKSLDYLDEHYGPPEHPSLHLDSPMLPRVMEQMPGIMQRWASSVLYPLVPRNLLNPKSAEYYERTRKEFFGMSLEEFGRQKSGEAWASLDATWGGMAALLKETPGPYFLGDITSYADFQLVAILHWAKRADENVFDRLVAFEPAFRAIYDGYAPYLKRET</sequence>
<evidence type="ECO:0000313" key="3">
    <source>
        <dbReference type="Proteomes" id="UP001140513"/>
    </source>
</evidence>
<dbReference type="InterPro" id="IPR036282">
    <property type="entry name" value="Glutathione-S-Trfase_C_sf"/>
</dbReference>
<dbReference type="Gene3D" id="3.40.30.10">
    <property type="entry name" value="Glutaredoxin"/>
    <property type="match status" value="1"/>
</dbReference>
<dbReference type="GeneID" id="80907143"/>
<dbReference type="Gene3D" id="1.20.1050.10">
    <property type="match status" value="1"/>
</dbReference>
<dbReference type="RefSeq" id="XP_056072719.1">
    <property type="nucleotide sequence ID" value="XM_056212411.1"/>
</dbReference>
<accession>A0A9W8XQL4</accession>
<comment type="caution">
    <text evidence="2">The sequence shown here is derived from an EMBL/GenBank/DDBJ whole genome shotgun (WGS) entry which is preliminary data.</text>
</comment>
<evidence type="ECO:0000313" key="2">
    <source>
        <dbReference type="EMBL" id="KAJ4355593.1"/>
    </source>
</evidence>
<dbReference type="EMBL" id="JAPEUX010000003">
    <property type="protein sequence ID" value="KAJ4355593.1"/>
    <property type="molecule type" value="Genomic_DNA"/>
</dbReference>
<evidence type="ECO:0000259" key="1">
    <source>
        <dbReference type="Pfam" id="PF22041"/>
    </source>
</evidence>